<keyword evidence="1" id="KW-0812">Transmembrane</keyword>
<feature type="transmembrane region" description="Helical" evidence="1">
    <location>
        <begin position="524"/>
        <end position="546"/>
    </location>
</feature>
<dbReference type="Proteomes" id="UP000037460">
    <property type="component" value="Unassembled WGS sequence"/>
</dbReference>
<keyword evidence="3" id="KW-1185">Reference proteome</keyword>
<accession>A0A0M0KAQ8</accession>
<name>A0A0M0KAQ8_9EUKA</name>
<organism evidence="2 3">
    <name type="scientific">Chrysochromulina tobinii</name>
    <dbReference type="NCBI Taxonomy" id="1460289"/>
    <lineage>
        <taxon>Eukaryota</taxon>
        <taxon>Haptista</taxon>
        <taxon>Haptophyta</taxon>
        <taxon>Prymnesiophyceae</taxon>
        <taxon>Prymnesiales</taxon>
        <taxon>Chrysochromulinaceae</taxon>
        <taxon>Chrysochromulina</taxon>
    </lineage>
</organism>
<dbReference type="EMBL" id="JWZX01000717">
    <property type="protein sequence ID" value="KOO35884.1"/>
    <property type="molecule type" value="Genomic_DNA"/>
</dbReference>
<proteinExistence type="predicted"/>
<reference evidence="3" key="1">
    <citation type="journal article" date="2015" name="PLoS Genet.">
        <title>Genome Sequence and Transcriptome Analyses of Chrysochromulina tobin: Metabolic Tools for Enhanced Algal Fitness in the Prominent Order Prymnesiales (Haptophyceae).</title>
        <authorList>
            <person name="Hovde B.T."/>
            <person name="Deodato C.R."/>
            <person name="Hunsperger H.M."/>
            <person name="Ryken S.A."/>
            <person name="Yost W."/>
            <person name="Jha R.K."/>
            <person name="Patterson J."/>
            <person name="Monnat R.J. Jr."/>
            <person name="Barlow S.B."/>
            <person name="Starkenburg S.R."/>
            <person name="Cattolico R.A."/>
        </authorList>
    </citation>
    <scope>NUCLEOTIDE SEQUENCE</scope>
    <source>
        <strain evidence="3">CCMP291</strain>
    </source>
</reference>
<sequence length="554" mass="62553">MRARLADTSALSAALAPEFILSPQNADLMRLTELTEHFSNSQLIAQLQSIKTITGAGWIFYLCGLWGLTAFWSITARGRACRARSHSSWIERFVPTTETVQVLVLSSFFQLILCLLCHWALPFMPEAEYTMLTWYLGIVIGVLGACFQSGFNRWVRGESLSLRAALAVDKINKKPGESDGWCDEEREYRCVYEAGSDRALGQLATHDWEQSHMEMERRYGLVDLSDNVFDDAPPERDAGILAAYLNSKLNDLFTSKKEEERRRLEARSKLAPEMHVCAVEVPVGLPRTTLRDALLQWRLRHTAHPTEMLALDWALGQLEPSGFELTAVKVPEQARLLVYDALIQYTQQHAELQLDAAHAARVAASLQQLSPRFEGIEVGLPDDGEETRKVRKLVQSALQERLTQKATGKHARDISPEEGLMLQHCMHSLGDTFNLLAISHTPSSNLVDHEEQLGHLKGEIEKRADAARDQSLDYLYEDEIYCPVPLATAGTLTAREVMRAWWRSQKKEAERYHDKMPCWKQYSVLFFGSILVGACTIAVITLFSIISPINQYFT</sequence>
<comment type="caution">
    <text evidence="2">The sequence shown here is derived from an EMBL/GenBank/DDBJ whole genome shotgun (WGS) entry which is preliminary data.</text>
</comment>
<feature type="transmembrane region" description="Helical" evidence="1">
    <location>
        <begin position="133"/>
        <end position="151"/>
    </location>
</feature>
<gene>
    <name evidence="2" type="ORF">Ctob_016574</name>
</gene>
<evidence type="ECO:0000313" key="3">
    <source>
        <dbReference type="Proteomes" id="UP000037460"/>
    </source>
</evidence>
<keyword evidence="1" id="KW-1133">Transmembrane helix</keyword>
<keyword evidence="1" id="KW-0472">Membrane</keyword>
<protein>
    <submittedName>
        <fullName evidence="2">Uncharacterized protein</fullName>
    </submittedName>
</protein>
<feature type="transmembrane region" description="Helical" evidence="1">
    <location>
        <begin position="58"/>
        <end position="78"/>
    </location>
</feature>
<dbReference type="AlphaFoldDB" id="A0A0M0KAQ8"/>
<evidence type="ECO:0000313" key="2">
    <source>
        <dbReference type="EMBL" id="KOO35884.1"/>
    </source>
</evidence>
<feature type="non-terminal residue" evidence="2">
    <location>
        <position position="554"/>
    </location>
</feature>
<feature type="transmembrane region" description="Helical" evidence="1">
    <location>
        <begin position="99"/>
        <end position="121"/>
    </location>
</feature>
<evidence type="ECO:0000256" key="1">
    <source>
        <dbReference type="SAM" id="Phobius"/>
    </source>
</evidence>